<keyword evidence="3" id="KW-1185">Reference proteome</keyword>
<evidence type="ECO:0000313" key="2">
    <source>
        <dbReference type="EMBL" id="GAA1515827.1"/>
    </source>
</evidence>
<proteinExistence type="predicted"/>
<dbReference type="InterPro" id="IPR000182">
    <property type="entry name" value="GNAT_dom"/>
</dbReference>
<dbReference type="SUPFAM" id="SSF55729">
    <property type="entry name" value="Acyl-CoA N-acyltransferases (Nat)"/>
    <property type="match status" value="1"/>
</dbReference>
<dbReference type="RefSeq" id="WP_344170865.1">
    <property type="nucleotide sequence ID" value="NZ_BAAANC010000001.1"/>
</dbReference>
<accession>A0ABN2AEI7</accession>
<sequence length="260" mass="27620">MDELELATVTAANDAWGGTAPLGSEVVETPEYRMVRMPERFGSHLMVQWVRSSRPADAVLTDIVTRAAEFGRPEAWVTVRLSAPDGLDEALLARGGELGDTYDVLAMPLPAEIKAPDLPELRWATTFEVARDVNAVATVMFGGTRASDDLLAQRAAEEREKFEAGAGGALAAYLDGTPVGVGSVEVVDGVARLAGSGVLESQRGRGIYQAMVVGRLAYAVEHGATMALSQGNVTTSSPILQRIGFVAYGQERAYRLPLTA</sequence>
<dbReference type="Gene3D" id="3.40.630.30">
    <property type="match status" value="1"/>
</dbReference>
<dbReference type="Proteomes" id="UP001500363">
    <property type="component" value="Unassembled WGS sequence"/>
</dbReference>
<protein>
    <recommendedName>
        <fullName evidence="1">N-acetyltransferase domain-containing protein</fullName>
    </recommendedName>
</protein>
<comment type="caution">
    <text evidence="2">The sequence shown here is derived from an EMBL/GenBank/DDBJ whole genome shotgun (WGS) entry which is preliminary data.</text>
</comment>
<gene>
    <name evidence="2" type="ORF">GCM10009741_13050</name>
</gene>
<name>A0ABN2AEI7_9ACTN</name>
<dbReference type="Pfam" id="PF00583">
    <property type="entry name" value="Acetyltransf_1"/>
    <property type="match status" value="1"/>
</dbReference>
<dbReference type="EMBL" id="BAAANC010000001">
    <property type="protein sequence ID" value="GAA1515827.1"/>
    <property type="molecule type" value="Genomic_DNA"/>
</dbReference>
<evidence type="ECO:0000259" key="1">
    <source>
        <dbReference type="PROSITE" id="PS51186"/>
    </source>
</evidence>
<reference evidence="2 3" key="1">
    <citation type="journal article" date="2019" name="Int. J. Syst. Evol. Microbiol.">
        <title>The Global Catalogue of Microorganisms (GCM) 10K type strain sequencing project: providing services to taxonomists for standard genome sequencing and annotation.</title>
        <authorList>
            <consortium name="The Broad Institute Genomics Platform"/>
            <consortium name="The Broad Institute Genome Sequencing Center for Infectious Disease"/>
            <person name="Wu L."/>
            <person name="Ma J."/>
        </authorList>
    </citation>
    <scope>NUCLEOTIDE SEQUENCE [LARGE SCALE GENOMIC DNA]</scope>
    <source>
        <strain evidence="2 3">JCM 14303</strain>
    </source>
</reference>
<dbReference type="PROSITE" id="PS51186">
    <property type="entry name" value="GNAT"/>
    <property type="match status" value="1"/>
</dbReference>
<organism evidence="2 3">
    <name type="scientific">Kribbella lupini</name>
    <dbReference type="NCBI Taxonomy" id="291602"/>
    <lineage>
        <taxon>Bacteria</taxon>
        <taxon>Bacillati</taxon>
        <taxon>Actinomycetota</taxon>
        <taxon>Actinomycetes</taxon>
        <taxon>Propionibacteriales</taxon>
        <taxon>Kribbellaceae</taxon>
        <taxon>Kribbella</taxon>
    </lineage>
</organism>
<dbReference type="InterPro" id="IPR016181">
    <property type="entry name" value="Acyl_CoA_acyltransferase"/>
</dbReference>
<evidence type="ECO:0000313" key="3">
    <source>
        <dbReference type="Proteomes" id="UP001500363"/>
    </source>
</evidence>
<feature type="domain" description="N-acetyltransferase" evidence="1">
    <location>
        <begin position="119"/>
        <end position="260"/>
    </location>
</feature>